<keyword evidence="6 11" id="KW-0332">GMP biosynthesis</keyword>
<dbReference type="InterPro" id="IPR014729">
    <property type="entry name" value="Rossmann-like_a/b/a_fold"/>
</dbReference>
<accession>A0A0U3FP39</accession>
<dbReference type="AlphaFoldDB" id="A0A0U3FP39"/>
<dbReference type="SUPFAM" id="SSF52402">
    <property type="entry name" value="Adenine nucleotide alpha hydrolases-like"/>
    <property type="match status" value="1"/>
</dbReference>
<dbReference type="Proteomes" id="UP000065473">
    <property type="component" value="Chromosome"/>
</dbReference>
<evidence type="ECO:0000256" key="2">
    <source>
        <dbReference type="ARBA" id="ARBA00005153"/>
    </source>
</evidence>
<evidence type="ECO:0000313" key="13">
    <source>
        <dbReference type="EMBL" id="ALU29219.1"/>
    </source>
</evidence>
<dbReference type="InterPro" id="IPR001674">
    <property type="entry name" value="GMP_synth_C"/>
</dbReference>
<keyword evidence="5 11" id="KW-0547">Nucleotide-binding</keyword>
<comment type="pathway">
    <text evidence="2">Purine metabolism; GMP biosynthesis; GMP from XMP (L-Gln route): step 1/1.</text>
</comment>
<dbReference type="EC" id="6.3.5.2" evidence="3"/>
<evidence type="ECO:0000256" key="4">
    <source>
        <dbReference type="ARBA" id="ARBA00022598"/>
    </source>
</evidence>
<dbReference type="RefSeq" id="WP_011277331.1">
    <property type="nucleotide sequence ID" value="NZ_BHWZ01000001.1"/>
</dbReference>
<reference evidence="15 16" key="1">
    <citation type="submission" date="2015-12" db="EMBL/GenBank/DDBJ databases">
        <title>A stable core within a dynamic pangenome in Sulfolobus acidocaldarius.</title>
        <authorList>
            <person name="Anderson R."/>
            <person name="Kouris A."/>
            <person name="Seward C."/>
            <person name="Campbell K."/>
            <person name="Whitaker R."/>
        </authorList>
    </citation>
    <scope>NUCLEOTIDE SEQUENCE [LARGE SCALE GENOMIC DNA]</scope>
    <source>
        <strain evidence="13 16">GG12-C01-09</strain>
        <strain evidence="14 15">NG05B_CO5_07</strain>
    </source>
</reference>
<dbReference type="InterPro" id="IPR025777">
    <property type="entry name" value="GMPS_ATP_PPase_dom"/>
</dbReference>
<protein>
    <recommendedName>
        <fullName evidence="3">GMP synthase (glutamine-hydrolyzing)</fullName>
        <ecNumber evidence="3">6.3.5.2</ecNumber>
    </recommendedName>
    <alternativeName>
        <fullName evidence="9">GMP synthetase</fullName>
    </alternativeName>
</protein>
<keyword evidence="8 11" id="KW-0067">ATP-binding</keyword>
<evidence type="ECO:0000256" key="10">
    <source>
        <dbReference type="ARBA" id="ARBA00049404"/>
    </source>
</evidence>
<evidence type="ECO:0000256" key="7">
    <source>
        <dbReference type="ARBA" id="ARBA00022755"/>
    </source>
</evidence>
<evidence type="ECO:0000256" key="5">
    <source>
        <dbReference type="ARBA" id="ARBA00022741"/>
    </source>
</evidence>
<evidence type="ECO:0000313" key="16">
    <source>
        <dbReference type="Proteomes" id="UP000065473"/>
    </source>
</evidence>
<dbReference type="STRING" id="1435377.SUSAZ_02105"/>
<evidence type="ECO:0000256" key="9">
    <source>
        <dbReference type="ARBA" id="ARBA00030464"/>
    </source>
</evidence>
<comment type="function">
    <text evidence="1">Catalyzes the synthesis of GMP from XMP.</text>
</comment>
<dbReference type="Gene3D" id="3.30.300.10">
    <property type="match status" value="1"/>
</dbReference>
<dbReference type="Gene3D" id="3.40.50.620">
    <property type="entry name" value="HUPs"/>
    <property type="match status" value="1"/>
</dbReference>
<dbReference type="GeneID" id="14550943"/>
<dbReference type="EMBL" id="CP013695">
    <property type="protein sequence ID" value="ALU31946.1"/>
    <property type="molecule type" value="Genomic_DNA"/>
</dbReference>
<dbReference type="PROSITE" id="PS51553">
    <property type="entry name" value="GMPS_ATP_PPASE"/>
    <property type="match status" value="1"/>
</dbReference>
<dbReference type="Pfam" id="PF02540">
    <property type="entry name" value="NAD_synthase"/>
    <property type="match status" value="1"/>
</dbReference>
<dbReference type="EMBL" id="CP013694">
    <property type="protein sequence ID" value="ALU29219.1"/>
    <property type="molecule type" value="Genomic_DNA"/>
</dbReference>
<gene>
    <name evidence="13" type="ORF">ATY89_04220</name>
    <name evidence="14" type="ORF">ATZ20_07245</name>
</gene>
<evidence type="ECO:0000313" key="15">
    <source>
        <dbReference type="Proteomes" id="UP000060043"/>
    </source>
</evidence>
<organism evidence="13 16">
    <name type="scientific">Sulfolobus acidocaldarius</name>
    <dbReference type="NCBI Taxonomy" id="2285"/>
    <lineage>
        <taxon>Archaea</taxon>
        <taxon>Thermoproteota</taxon>
        <taxon>Thermoprotei</taxon>
        <taxon>Sulfolobales</taxon>
        <taxon>Sulfolobaceae</taxon>
        <taxon>Sulfolobus</taxon>
    </lineage>
</organism>
<evidence type="ECO:0000259" key="12">
    <source>
        <dbReference type="PROSITE" id="PS51553"/>
    </source>
</evidence>
<evidence type="ECO:0000313" key="14">
    <source>
        <dbReference type="EMBL" id="ALU31946.1"/>
    </source>
</evidence>
<keyword evidence="4" id="KW-0436">Ligase</keyword>
<evidence type="ECO:0000256" key="1">
    <source>
        <dbReference type="ARBA" id="ARBA00002332"/>
    </source>
</evidence>
<evidence type="ECO:0000256" key="3">
    <source>
        <dbReference type="ARBA" id="ARBA00012746"/>
    </source>
</evidence>
<proteinExistence type="predicted"/>
<keyword evidence="7 11" id="KW-0658">Purine biosynthesis</keyword>
<dbReference type="GO" id="GO:0005524">
    <property type="term" value="F:ATP binding"/>
    <property type="evidence" value="ECO:0007669"/>
    <property type="project" value="UniProtKB-UniRule"/>
</dbReference>
<evidence type="ECO:0000256" key="8">
    <source>
        <dbReference type="ARBA" id="ARBA00022840"/>
    </source>
</evidence>
<dbReference type="OMA" id="GMTANAM"/>
<comment type="catalytic activity">
    <reaction evidence="10">
        <text>XMP + L-glutamine + ATP + H2O = GMP + L-glutamate + AMP + diphosphate + 2 H(+)</text>
        <dbReference type="Rhea" id="RHEA:11680"/>
        <dbReference type="ChEBI" id="CHEBI:15377"/>
        <dbReference type="ChEBI" id="CHEBI:15378"/>
        <dbReference type="ChEBI" id="CHEBI:29985"/>
        <dbReference type="ChEBI" id="CHEBI:30616"/>
        <dbReference type="ChEBI" id="CHEBI:33019"/>
        <dbReference type="ChEBI" id="CHEBI:57464"/>
        <dbReference type="ChEBI" id="CHEBI:58115"/>
        <dbReference type="ChEBI" id="CHEBI:58359"/>
        <dbReference type="ChEBI" id="CHEBI:456215"/>
        <dbReference type="EC" id="6.3.5.2"/>
    </reaction>
</comment>
<dbReference type="Proteomes" id="UP000060043">
    <property type="component" value="Chromosome"/>
</dbReference>
<feature type="binding site" evidence="11">
    <location>
        <begin position="29"/>
        <end position="35"/>
    </location>
    <ligand>
        <name>ATP</name>
        <dbReference type="ChEBI" id="CHEBI:30616"/>
    </ligand>
</feature>
<evidence type="ECO:0000256" key="6">
    <source>
        <dbReference type="ARBA" id="ARBA00022749"/>
    </source>
</evidence>
<feature type="domain" description="GMPS ATP-PPase" evidence="12">
    <location>
        <begin position="3"/>
        <end position="189"/>
    </location>
</feature>
<evidence type="ECO:0000256" key="11">
    <source>
        <dbReference type="PROSITE-ProRule" id="PRU00886"/>
    </source>
</evidence>
<dbReference type="InterPro" id="IPR022310">
    <property type="entry name" value="NAD/GMP_synthase"/>
</dbReference>
<dbReference type="PANTHER" id="PTHR11922:SF2">
    <property type="entry name" value="GMP SYNTHASE [GLUTAMINE-HYDROLYZING]"/>
    <property type="match status" value="1"/>
</dbReference>
<dbReference type="UniPathway" id="UPA00189">
    <property type="reaction ID" value="UER00296"/>
</dbReference>
<dbReference type="CDD" id="cd01997">
    <property type="entry name" value="GMP_synthase_C"/>
    <property type="match status" value="1"/>
</dbReference>
<sequence>MEFDPKNFIDEVKPQLEKILDGKAIAAVSGGVDSTTAATLTYKLMGDKVIPIIIDTGFLREGEVEKVKNMVKNVLPLQVVDAKEKFLRALEGLSDAEEKRKTFRKIFYDILSELVRKYNAKYLIQGTIAADWVETQGGIKTQHNVLVQLGIDTEREWGFKVVEPLADLYKNEVRKLGEYLGLPKEIYNRQPFPGPGLLVRTVGKLTIEKLELVRKATTVVEKYLDGMGISQYFAFIFEAQSEKHDELSKRVGSNVFTYKKIKATGVKGDVRAYGRVAKIETNEEDYEKLRELMEMVTSSDVTHVVIPVARREDGEYTVGIRAVSTEDFMTAEITKLDRGILSKIGNEILNISKKIHEVVYDITTKPPATIELE</sequence>
<dbReference type="GO" id="GO:0005829">
    <property type="term" value="C:cytosol"/>
    <property type="evidence" value="ECO:0007669"/>
    <property type="project" value="TreeGrafter"/>
</dbReference>
<dbReference type="OrthoDB" id="33844at2157"/>
<name>A0A0U3FP39_9CREN</name>
<dbReference type="PANTHER" id="PTHR11922">
    <property type="entry name" value="GMP SYNTHASE-RELATED"/>
    <property type="match status" value="1"/>
</dbReference>
<dbReference type="PaxDb" id="1435377-SUSAZ_02105"/>
<dbReference type="SUPFAM" id="SSF54810">
    <property type="entry name" value="GMP synthetase C-terminal dimerisation domain"/>
    <property type="match status" value="1"/>
</dbReference>
<dbReference type="Pfam" id="PF00958">
    <property type="entry name" value="GMP_synt_C"/>
    <property type="match status" value="1"/>
</dbReference>
<dbReference type="GO" id="GO:0003921">
    <property type="term" value="F:GMP synthase activity"/>
    <property type="evidence" value="ECO:0007669"/>
    <property type="project" value="InterPro"/>
</dbReference>